<gene>
    <name evidence="1" type="ORF">BST13_08485</name>
</gene>
<protein>
    <recommendedName>
        <fullName evidence="3">Mini-circle protein</fullName>
    </recommendedName>
</protein>
<keyword evidence="2" id="KW-1185">Reference proteome</keyword>
<dbReference type="Proteomes" id="UP000192448">
    <property type="component" value="Unassembled WGS sequence"/>
</dbReference>
<proteinExistence type="predicted"/>
<dbReference type="Pfam" id="PF04978">
    <property type="entry name" value="MST"/>
    <property type="match status" value="1"/>
</dbReference>
<comment type="caution">
    <text evidence="1">The sequence shown here is derived from an EMBL/GenBank/DDBJ whole genome shotgun (WGS) entry which is preliminary data.</text>
</comment>
<evidence type="ECO:0008006" key="3">
    <source>
        <dbReference type="Google" id="ProtNLM"/>
    </source>
</evidence>
<sequence length="165" mass="18660">MERERDLMHEHLRTTRHHVLGTVTGLDDQALRQPVLPTGWTCLSMLSHLTHDVENFWFRAVVAAEPRTVAHYERQPLAGWHVGTDADALAVIDGYRRACDAADAVIEVTSPTTSPRWWPAEQFGDWRLPDFRAVMLHVIIETATHAGHLDAARELLDGGTWLILE</sequence>
<dbReference type="Gene3D" id="1.20.120.450">
    <property type="entry name" value="dinb family like domain"/>
    <property type="match status" value="1"/>
</dbReference>
<name>A0A1X0B4H1_9MYCO</name>
<dbReference type="STRING" id="1927124.BST13_08485"/>
<evidence type="ECO:0000313" key="2">
    <source>
        <dbReference type="Proteomes" id="UP000192448"/>
    </source>
</evidence>
<dbReference type="AlphaFoldDB" id="A0A1X0B4H1"/>
<dbReference type="EMBL" id="MVHF01000006">
    <property type="protein sequence ID" value="ORA37183.1"/>
    <property type="molecule type" value="Genomic_DNA"/>
</dbReference>
<evidence type="ECO:0000313" key="1">
    <source>
        <dbReference type="EMBL" id="ORA37183.1"/>
    </source>
</evidence>
<dbReference type="InterPro" id="IPR034660">
    <property type="entry name" value="DinB/YfiT-like"/>
</dbReference>
<accession>A0A1X0B4H1</accession>
<dbReference type="SUPFAM" id="SSF109854">
    <property type="entry name" value="DinB/YfiT-like putative metalloenzymes"/>
    <property type="match status" value="1"/>
</dbReference>
<reference evidence="1 2" key="1">
    <citation type="submission" date="2017-02" db="EMBL/GenBank/DDBJ databases">
        <title>The new phylogeny of genus Mycobacterium.</title>
        <authorList>
            <person name="Tortoli E."/>
            <person name="Trovato A."/>
            <person name="Cirillo D.M."/>
        </authorList>
    </citation>
    <scope>NUCLEOTIDE SEQUENCE [LARGE SCALE GENOMIC DNA]</scope>
    <source>
        <strain evidence="1 2">RW6</strain>
    </source>
</reference>
<organism evidence="1 2">
    <name type="scientific">Mycobacterium aquaticum</name>
    <dbReference type="NCBI Taxonomy" id="1927124"/>
    <lineage>
        <taxon>Bacteria</taxon>
        <taxon>Bacillati</taxon>
        <taxon>Actinomycetota</taxon>
        <taxon>Actinomycetes</taxon>
        <taxon>Mycobacteriales</taxon>
        <taxon>Mycobacteriaceae</taxon>
        <taxon>Mycobacterium</taxon>
    </lineage>
</organism>
<dbReference type="InterPro" id="IPR007061">
    <property type="entry name" value="MST-like"/>
</dbReference>